<name>A0A124FN75_9CHLR</name>
<dbReference type="InterPro" id="IPR036097">
    <property type="entry name" value="HisK_dim/P_sf"/>
</dbReference>
<dbReference type="SMART" id="SM00387">
    <property type="entry name" value="HATPase_c"/>
    <property type="match status" value="1"/>
</dbReference>
<dbReference type="Pfam" id="PF00512">
    <property type="entry name" value="HisKA"/>
    <property type="match status" value="1"/>
</dbReference>
<dbReference type="SUPFAM" id="SSF55785">
    <property type="entry name" value="PYP-like sensor domain (PAS domain)"/>
    <property type="match status" value="1"/>
</dbReference>
<gene>
    <name evidence="10" type="ORF">XD73_0090</name>
</gene>
<dbReference type="CDD" id="cd00130">
    <property type="entry name" value="PAS"/>
    <property type="match status" value="1"/>
</dbReference>
<dbReference type="Pfam" id="PF13426">
    <property type="entry name" value="PAS_9"/>
    <property type="match status" value="1"/>
</dbReference>
<dbReference type="SMART" id="SM00388">
    <property type="entry name" value="HisKA"/>
    <property type="match status" value="1"/>
</dbReference>
<evidence type="ECO:0000259" key="9">
    <source>
        <dbReference type="PROSITE" id="PS50112"/>
    </source>
</evidence>
<dbReference type="Pfam" id="PF02518">
    <property type="entry name" value="HATPase_c"/>
    <property type="match status" value="1"/>
</dbReference>
<evidence type="ECO:0000259" key="8">
    <source>
        <dbReference type="PROSITE" id="PS50109"/>
    </source>
</evidence>
<keyword evidence="5 10" id="KW-0418">Kinase</keyword>
<evidence type="ECO:0000313" key="11">
    <source>
        <dbReference type="Proteomes" id="UP000064249"/>
    </source>
</evidence>
<dbReference type="SUPFAM" id="SSF55781">
    <property type="entry name" value="GAF domain-like"/>
    <property type="match status" value="1"/>
</dbReference>
<dbReference type="InterPro" id="IPR005467">
    <property type="entry name" value="His_kinase_dom"/>
</dbReference>
<dbReference type="Pfam" id="PF13185">
    <property type="entry name" value="GAF_2"/>
    <property type="match status" value="1"/>
</dbReference>
<keyword evidence="4" id="KW-0808">Transferase</keyword>
<evidence type="ECO:0000256" key="6">
    <source>
        <dbReference type="ARBA" id="ARBA00023012"/>
    </source>
</evidence>
<dbReference type="SMART" id="SM00091">
    <property type="entry name" value="PAS"/>
    <property type="match status" value="1"/>
</dbReference>
<evidence type="ECO:0000256" key="2">
    <source>
        <dbReference type="ARBA" id="ARBA00012438"/>
    </source>
</evidence>
<dbReference type="EC" id="2.7.13.3" evidence="2"/>
<protein>
    <recommendedName>
        <fullName evidence="2">histidine kinase</fullName>
        <ecNumber evidence="2">2.7.13.3</ecNumber>
    </recommendedName>
</protein>
<dbReference type="CDD" id="cd00075">
    <property type="entry name" value="HATPase"/>
    <property type="match status" value="1"/>
</dbReference>
<feature type="domain" description="Histidine kinase" evidence="8">
    <location>
        <begin position="302"/>
        <end position="517"/>
    </location>
</feature>
<dbReference type="InterPro" id="IPR003018">
    <property type="entry name" value="GAF"/>
</dbReference>
<dbReference type="PRINTS" id="PR00344">
    <property type="entry name" value="BCTRLSENSOR"/>
</dbReference>
<dbReference type="Gene3D" id="1.10.287.130">
    <property type="match status" value="1"/>
</dbReference>
<dbReference type="Gene3D" id="3.30.565.10">
    <property type="entry name" value="Histidine kinase-like ATPase, C-terminal domain"/>
    <property type="match status" value="1"/>
</dbReference>
<evidence type="ECO:0000256" key="7">
    <source>
        <dbReference type="ARBA" id="ARBA00023136"/>
    </source>
</evidence>
<dbReference type="Proteomes" id="UP000064249">
    <property type="component" value="Unassembled WGS sequence"/>
</dbReference>
<reference evidence="10 11" key="1">
    <citation type="journal article" date="2015" name="MBio">
        <title>Genome-Resolved Metagenomic Analysis Reveals Roles for Candidate Phyla and Other Microbial Community Members in Biogeochemical Transformations in Oil Reservoirs.</title>
        <authorList>
            <person name="Hu P."/>
            <person name="Tom L."/>
            <person name="Singh A."/>
            <person name="Thomas B.C."/>
            <person name="Baker B.J."/>
            <person name="Piceno Y.M."/>
            <person name="Andersen G.L."/>
            <person name="Banfield J.F."/>
        </authorList>
    </citation>
    <scope>NUCLEOTIDE SEQUENCE [LARGE SCALE GENOMIC DNA]</scope>
    <source>
        <strain evidence="10">46_16</strain>
    </source>
</reference>
<evidence type="ECO:0000313" key="10">
    <source>
        <dbReference type="EMBL" id="KUK47021.1"/>
    </source>
</evidence>
<organism evidence="10 11">
    <name type="scientific">Anaerolinea thermophila</name>
    <dbReference type="NCBI Taxonomy" id="167964"/>
    <lineage>
        <taxon>Bacteria</taxon>
        <taxon>Bacillati</taxon>
        <taxon>Chloroflexota</taxon>
        <taxon>Anaerolineae</taxon>
        <taxon>Anaerolineales</taxon>
        <taxon>Anaerolineaceae</taxon>
        <taxon>Anaerolinea</taxon>
    </lineage>
</organism>
<dbReference type="EMBL" id="LGFU01000002">
    <property type="protein sequence ID" value="KUK47021.1"/>
    <property type="molecule type" value="Genomic_DNA"/>
</dbReference>
<dbReference type="InterPro" id="IPR035965">
    <property type="entry name" value="PAS-like_dom_sf"/>
</dbReference>
<dbReference type="Gene3D" id="3.30.450.20">
    <property type="entry name" value="PAS domain"/>
    <property type="match status" value="1"/>
</dbReference>
<dbReference type="PANTHER" id="PTHR43711:SF1">
    <property type="entry name" value="HISTIDINE KINASE 1"/>
    <property type="match status" value="1"/>
</dbReference>
<feature type="domain" description="PAS" evidence="9">
    <location>
        <begin position="168"/>
        <end position="237"/>
    </location>
</feature>
<dbReference type="SUPFAM" id="SSF55874">
    <property type="entry name" value="ATPase domain of HSP90 chaperone/DNA topoisomerase II/histidine kinase"/>
    <property type="match status" value="1"/>
</dbReference>
<dbReference type="PANTHER" id="PTHR43711">
    <property type="entry name" value="TWO-COMPONENT HISTIDINE KINASE"/>
    <property type="match status" value="1"/>
</dbReference>
<dbReference type="PROSITE" id="PS50112">
    <property type="entry name" value="PAS"/>
    <property type="match status" value="1"/>
</dbReference>
<proteinExistence type="predicted"/>
<comment type="caution">
    <text evidence="10">The sequence shown here is derived from an EMBL/GenBank/DDBJ whole genome shotgun (WGS) entry which is preliminary data.</text>
</comment>
<dbReference type="AlphaFoldDB" id="A0A124FN75"/>
<dbReference type="InterPro" id="IPR000014">
    <property type="entry name" value="PAS"/>
</dbReference>
<dbReference type="InterPro" id="IPR029016">
    <property type="entry name" value="GAF-like_dom_sf"/>
</dbReference>
<accession>A0A124FN75</accession>
<keyword evidence="6" id="KW-0902">Two-component regulatory system</keyword>
<dbReference type="SUPFAM" id="SSF47384">
    <property type="entry name" value="Homodimeric domain of signal transducing histidine kinase"/>
    <property type="match status" value="1"/>
</dbReference>
<comment type="catalytic activity">
    <reaction evidence="1">
        <text>ATP + protein L-histidine = ADP + protein N-phospho-L-histidine.</text>
        <dbReference type="EC" id="2.7.13.3"/>
    </reaction>
</comment>
<dbReference type="PROSITE" id="PS50109">
    <property type="entry name" value="HIS_KIN"/>
    <property type="match status" value="1"/>
</dbReference>
<evidence type="ECO:0000256" key="5">
    <source>
        <dbReference type="ARBA" id="ARBA00022777"/>
    </source>
</evidence>
<dbReference type="SMART" id="SM00065">
    <property type="entry name" value="GAF"/>
    <property type="match status" value="1"/>
</dbReference>
<dbReference type="Gene3D" id="3.30.450.40">
    <property type="match status" value="1"/>
</dbReference>
<dbReference type="InterPro" id="IPR050736">
    <property type="entry name" value="Sensor_HK_Regulatory"/>
</dbReference>
<keyword evidence="3" id="KW-0597">Phosphoprotein</keyword>
<dbReference type="CDD" id="cd00082">
    <property type="entry name" value="HisKA"/>
    <property type="match status" value="1"/>
</dbReference>
<keyword evidence="7" id="KW-0472">Membrane</keyword>
<evidence type="ECO:0000256" key="1">
    <source>
        <dbReference type="ARBA" id="ARBA00000085"/>
    </source>
</evidence>
<sequence>MFPDFRVRQRDYLLEISKALTQELDLDVLLNLILKYAIEMLSGHAGLIALRSEGKGWQIRVSEGISPDFLSHMEPFLKQIPDDQDPEKFEVPEVNRILNEITFSATLGLLSGVGLPLVTQKTVVGLIFIFRSYAGLFTSNDRALLNSFANQAAIAVQNAQLYAIVNRSKQRLDAIFDSAADGILLLNSKQVIERCNPAFSRLVSKSPENVHGKPHDQIVRLDKTTEDITLEKAIAGGWPLTPHAQLYVEGDLIRDGLPSLPIGITYAPMLSDSNKLTNIIATFRDITNFRKADEAKTTFISIVSHELKTPVALIKGYVCTLNRKDVEWDSEFVDESLKIIEEEADHLNELIENLLDATRLQSGSFAIQKTDISIPNMAHRLVGRFQTQTDKHTFKINFPEDFPSILADDTRIEQVLTNLISNAIKYSEKGEITISGEARRDKIIICVSDEGPGVAPQDLPFVFDRFYRSSDAARKTKGAGLGLYLTKQIIEAHRGKIWIDTERDKGARFCFSLPRND</sequence>
<evidence type="ECO:0000256" key="3">
    <source>
        <dbReference type="ARBA" id="ARBA00022553"/>
    </source>
</evidence>
<dbReference type="FunFam" id="1.10.287.130:FF:000001">
    <property type="entry name" value="Two-component sensor histidine kinase"/>
    <property type="match status" value="1"/>
</dbReference>
<dbReference type="InterPro" id="IPR003661">
    <property type="entry name" value="HisK_dim/P_dom"/>
</dbReference>
<evidence type="ECO:0000256" key="4">
    <source>
        <dbReference type="ARBA" id="ARBA00022679"/>
    </source>
</evidence>
<dbReference type="FunFam" id="3.30.565.10:FF:000006">
    <property type="entry name" value="Sensor histidine kinase WalK"/>
    <property type="match status" value="1"/>
</dbReference>
<dbReference type="InterPro" id="IPR036890">
    <property type="entry name" value="HATPase_C_sf"/>
</dbReference>
<dbReference type="GO" id="GO:0000155">
    <property type="term" value="F:phosphorelay sensor kinase activity"/>
    <property type="evidence" value="ECO:0007669"/>
    <property type="project" value="InterPro"/>
</dbReference>
<dbReference type="InterPro" id="IPR004358">
    <property type="entry name" value="Sig_transdc_His_kin-like_C"/>
</dbReference>
<dbReference type="InterPro" id="IPR003594">
    <property type="entry name" value="HATPase_dom"/>
</dbReference>